<keyword evidence="4" id="KW-0677">Repeat</keyword>
<reference evidence="12" key="3">
    <citation type="submission" date="2025-09" db="UniProtKB">
        <authorList>
            <consortium name="Ensembl"/>
        </authorList>
    </citation>
    <scope>IDENTIFICATION</scope>
</reference>
<evidence type="ECO:0000313" key="12">
    <source>
        <dbReference type="Ensembl" id="ENSOMYP00000034675.1"/>
    </source>
</evidence>
<comment type="subcellular location">
    <subcellularLocation>
        <location evidence="2">Nucleus</location>
    </subcellularLocation>
</comment>
<organism evidence="12 13">
    <name type="scientific">Oncorhynchus mykiss</name>
    <name type="common">Rainbow trout</name>
    <name type="synonym">Salmo gairdneri</name>
    <dbReference type="NCBI Taxonomy" id="8022"/>
    <lineage>
        <taxon>Eukaryota</taxon>
        <taxon>Metazoa</taxon>
        <taxon>Chordata</taxon>
        <taxon>Craniata</taxon>
        <taxon>Vertebrata</taxon>
        <taxon>Euteleostomi</taxon>
        <taxon>Actinopterygii</taxon>
        <taxon>Neopterygii</taxon>
        <taxon>Teleostei</taxon>
        <taxon>Protacanthopterygii</taxon>
        <taxon>Salmoniformes</taxon>
        <taxon>Salmonidae</taxon>
        <taxon>Salmoninae</taxon>
        <taxon>Oncorhynchus</taxon>
    </lineage>
</organism>
<dbReference type="Gene3D" id="1.25.40.10">
    <property type="entry name" value="Tetratricopeptide repeat domain"/>
    <property type="match status" value="2"/>
</dbReference>
<dbReference type="InterPro" id="IPR003107">
    <property type="entry name" value="HAT"/>
</dbReference>
<keyword evidence="3" id="KW-0507">mRNA processing</keyword>
<evidence type="ECO:0000256" key="6">
    <source>
        <dbReference type="ARBA" id="ARBA00023242"/>
    </source>
</evidence>
<gene>
    <name evidence="12" type="primary">LOC110529851</name>
</gene>
<evidence type="ECO:0000256" key="11">
    <source>
        <dbReference type="SAM" id="SignalP"/>
    </source>
</evidence>
<dbReference type="GO" id="GO:0000395">
    <property type="term" value="P:mRNA 5'-splice site recognition"/>
    <property type="evidence" value="ECO:0007669"/>
    <property type="project" value="TreeGrafter"/>
</dbReference>
<evidence type="ECO:0000256" key="2">
    <source>
        <dbReference type="ARBA" id="ARBA00004123"/>
    </source>
</evidence>
<keyword evidence="11" id="KW-0732">Signal</keyword>
<feature type="region of interest" description="Disordered" evidence="10">
    <location>
        <begin position="29"/>
        <end position="172"/>
    </location>
</feature>
<dbReference type="InterPro" id="IPR059164">
    <property type="entry name" value="HAT_PRP39_C"/>
</dbReference>
<dbReference type="Pfam" id="PF23241">
    <property type="entry name" value="HAT_PRP39_C"/>
    <property type="match status" value="1"/>
</dbReference>
<feature type="compositionally biased region" description="Polar residues" evidence="10">
    <location>
        <begin position="89"/>
        <end position="101"/>
    </location>
</feature>
<comment type="similarity">
    <text evidence="7">Belongs to the PRP39 family.</text>
</comment>
<dbReference type="FunFam" id="1.25.40.10:FF:000091">
    <property type="entry name" value="Pre-mRNA-processing factor 39"/>
    <property type="match status" value="1"/>
</dbReference>
<accession>A0A8C7QCJ8</accession>
<dbReference type="PANTHER" id="PTHR17204">
    <property type="entry name" value="PRE-MRNA PROCESSING PROTEIN PRP39-RELATED"/>
    <property type="match status" value="1"/>
</dbReference>
<feature type="compositionally biased region" description="Basic and acidic residues" evidence="10">
    <location>
        <begin position="75"/>
        <end position="88"/>
    </location>
</feature>
<dbReference type="SUPFAM" id="SSF48452">
    <property type="entry name" value="TPR-like"/>
    <property type="match status" value="1"/>
</dbReference>
<dbReference type="FunFam" id="1.25.40.10:FF:000063">
    <property type="entry name" value="Pre-mRNA processing factor 39"/>
    <property type="match status" value="1"/>
</dbReference>
<evidence type="ECO:0000256" key="4">
    <source>
        <dbReference type="ARBA" id="ARBA00022737"/>
    </source>
</evidence>
<evidence type="ECO:0000256" key="9">
    <source>
        <dbReference type="ARBA" id="ARBA00080852"/>
    </source>
</evidence>
<keyword evidence="13" id="KW-1185">Reference proteome</keyword>
<protein>
    <recommendedName>
        <fullName evidence="8">Pre-mRNA-processing factor 39</fullName>
    </recommendedName>
    <alternativeName>
        <fullName evidence="9">PRP39 homolog</fullName>
    </alternativeName>
</protein>
<dbReference type="Pfam" id="PF23240">
    <property type="entry name" value="HAT_PRP39_N"/>
    <property type="match status" value="1"/>
</dbReference>
<dbReference type="PANTHER" id="PTHR17204:SF21">
    <property type="entry name" value="PRE-MRNA-PROCESSING FACTOR 39"/>
    <property type="match status" value="1"/>
</dbReference>
<feature type="signal peptide" evidence="11">
    <location>
        <begin position="1"/>
        <end position="19"/>
    </location>
</feature>
<sequence length="683" mass="78672">MRQSLAYFLSCLLVIISFPLDQDPHNLTTVIHDSDSESDQSSPEVIEQHQVQQSDLGSVEQAVQHFQLASAELFQDERREHEDSDEQSRSPQAEQQNQMEASSDESQDGHNNTATEPLIQSEKLSDAGEQQQDPVQAQPPMVAEDSSPANMELEESKETEQVDPVEEPAVPTEPLIPSEYEKLAKGCEENPEDFNGWVYLLQYVEQENHLGVVRKAFDAFFLRYPYCYGYWKKLADTEKKHGNAQVAEEVYRRGVHAIPLSVDLWLHYLSFIKDNADPEDPETPSRIRAAYEHAVLAAGTDFRSDRLWEAYINWETEQERLANVTAIYDRILGIPTQLYSQHLQRYDWSRVTEIENMRHKVIELRQEVFNQNEQEVSKRWAFEEGIKRPYFHVKALEKTQLSNWKEYLEFEIENGTPERVVVLFERCLIACALYEDFWMKYAKYLESYSIEGVRHVYKKACTIHLSKKPNIHLLWAAFEEQQGNIEEARGILKSLEEVVPGLAMVRLRRVSLERRHGNLEEAEALLSEAMASGKNASETSFYAVKLARQLLKVQRSLTKARKVLLETIDKDQTSPKLYLNLLELEYSGDVQQNEAEILACFDRALSSPLPLDCRLTFSQRKVEFLEDFGSDINKSVHLQYLHPQTMSTFSLTSVLNSQLMTMNPYGMLALLISTMYSFSILTG</sequence>
<reference evidence="12" key="1">
    <citation type="submission" date="2020-07" db="EMBL/GenBank/DDBJ databases">
        <title>A long reads based de novo assembly of the rainbow trout Arlee double haploid line genome.</title>
        <authorList>
            <person name="Gao G."/>
            <person name="Palti Y."/>
        </authorList>
    </citation>
    <scope>NUCLEOTIDE SEQUENCE [LARGE SCALE GENOMIC DNA]</scope>
</reference>
<dbReference type="Proteomes" id="UP000694395">
    <property type="component" value="Chromosome 8"/>
</dbReference>
<dbReference type="GO" id="GO:0071004">
    <property type="term" value="C:U2-type prespliceosome"/>
    <property type="evidence" value="ECO:0007669"/>
    <property type="project" value="TreeGrafter"/>
</dbReference>
<evidence type="ECO:0000256" key="1">
    <source>
        <dbReference type="ARBA" id="ARBA00003777"/>
    </source>
</evidence>
<keyword evidence="5" id="KW-0508">mRNA splicing</keyword>
<dbReference type="AlphaFoldDB" id="A0A8C7QCJ8"/>
<dbReference type="GO" id="GO:0030627">
    <property type="term" value="F:pre-mRNA 5'-splice site binding"/>
    <property type="evidence" value="ECO:0007669"/>
    <property type="project" value="TreeGrafter"/>
</dbReference>
<evidence type="ECO:0000313" key="13">
    <source>
        <dbReference type="Proteomes" id="UP000694395"/>
    </source>
</evidence>
<evidence type="ECO:0000256" key="10">
    <source>
        <dbReference type="SAM" id="MobiDB-lite"/>
    </source>
</evidence>
<comment type="function">
    <text evidence="1">Involved in pre-mRNA splicing.</text>
</comment>
<dbReference type="SMART" id="SM00386">
    <property type="entry name" value="HAT"/>
    <property type="match status" value="6"/>
</dbReference>
<name>A0A8C7QCJ8_ONCMY</name>
<dbReference type="GeneTree" id="ENSGT00390000005033"/>
<evidence type="ECO:0000256" key="5">
    <source>
        <dbReference type="ARBA" id="ARBA00023187"/>
    </source>
</evidence>
<dbReference type="InterPro" id="IPR011990">
    <property type="entry name" value="TPR-like_helical_dom_sf"/>
</dbReference>
<evidence type="ECO:0000256" key="8">
    <source>
        <dbReference type="ARBA" id="ARBA00067962"/>
    </source>
</evidence>
<dbReference type="GO" id="GO:0000243">
    <property type="term" value="C:commitment complex"/>
    <property type="evidence" value="ECO:0007669"/>
    <property type="project" value="TreeGrafter"/>
</dbReference>
<dbReference type="GO" id="GO:0005685">
    <property type="term" value="C:U1 snRNP"/>
    <property type="evidence" value="ECO:0007669"/>
    <property type="project" value="TreeGrafter"/>
</dbReference>
<evidence type="ECO:0000256" key="7">
    <source>
        <dbReference type="ARBA" id="ARBA00038019"/>
    </source>
</evidence>
<evidence type="ECO:0000256" key="3">
    <source>
        <dbReference type="ARBA" id="ARBA00022664"/>
    </source>
</evidence>
<dbReference type="Ensembl" id="ENSOMYT00000037806.2">
    <property type="protein sequence ID" value="ENSOMYP00000034675.1"/>
    <property type="gene ID" value="ENSOMYG00000015814.2"/>
</dbReference>
<keyword evidence="6" id="KW-0539">Nucleus</keyword>
<proteinExistence type="inferred from homology"/>
<reference evidence="12" key="2">
    <citation type="submission" date="2025-08" db="UniProtKB">
        <authorList>
            <consortium name="Ensembl"/>
        </authorList>
    </citation>
    <scope>IDENTIFICATION</scope>
</reference>
<feature type="chain" id="PRO_5034033512" description="Pre-mRNA-processing factor 39" evidence="11">
    <location>
        <begin position="20"/>
        <end position="683"/>
    </location>
</feature>